<organism evidence="1 2">
    <name type="scientific">Mucuna pruriens</name>
    <name type="common">Velvet bean</name>
    <name type="synonym">Dolichos pruriens</name>
    <dbReference type="NCBI Taxonomy" id="157652"/>
    <lineage>
        <taxon>Eukaryota</taxon>
        <taxon>Viridiplantae</taxon>
        <taxon>Streptophyta</taxon>
        <taxon>Embryophyta</taxon>
        <taxon>Tracheophyta</taxon>
        <taxon>Spermatophyta</taxon>
        <taxon>Magnoliopsida</taxon>
        <taxon>eudicotyledons</taxon>
        <taxon>Gunneridae</taxon>
        <taxon>Pentapetalae</taxon>
        <taxon>rosids</taxon>
        <taxon>fabids</taxon>
        <taxon>Fabales</taxon>
        <taxon>Fabaceae</taxon>
        <taxon>Papilionoideae</taxon>
        <taxon>50 kb inversion clade</taxon>
        <taxon>NPAAA clade</taxon>
        <taxon>indigoferoid/millettioid clade</taxon>
        <taxon>Phaseoleae</taxon>
        <taxon>Mucuna</taxon>
    </lineage>
</organism>
<feature type="non-terminal residue" evidence="1">
    <location>
        <position position="1"/>
    </location>
</feature>
<keyword evidence="2" id="KW-1185">Reference proteome</keyword>
<comment type="caution">
    <text evidence="1">The sequence shown here is derived from an EMBL/GenBank/DDBJ whole genome shotgun (WGS) entry which is preliminary data.</text>
</comment>
<accession>A0A371GQZ0</accession>
<dbReference type="AlphaFoldDB" id="A0A371GQZ0"/>
<dbReference type="EMBL" id="QJKJ01004747">
    <property type="protein sequence ID" value="RDX92896.1"/>
    <property type="molecule type" value="Genomic_DNA"/>
</dbReference>
<reference evidence="1" key="1">
    <citation type="submission" date="2018-05" db="EMBL/GenBank/DDBJ databases">
        <title>Draft genome of Mucuna pruriens seed.</title>
        <authorList>
            <person name="Nnadi N.E."/>
            <person name="Vos R."/>
            <person name="Hasami M.H."/>
            <person name="Devisetty U.K."/>
            <person name="Aguiy J.C."/>
        </authorList>
    </citation>
    <scope>NUCLEOTIDE SEQUENCE [LARGE SCALE GENOMIC DNA]</scope>
    <source>
        <strain evidence="1">JCA_2017</strain>
    </source>
</reference>
<gene>
    <name evidence="1" type="ORF">CR513_24923</name>
</gene>
<sequence>MLLDPLTPEYSYPHSEHAVDQRSFLQAIDNESSNKNLINHGQVGRRYDIKFVTCGLESLRKSIGGTRYRS</sequence>
<evidence type="ECO:0000313" key="1">
    <source>
        <dbReference type="EMBL" id="RDX92896.1"/>
    </source>
</evidence>
<protein>
    <submittedName>
        <fullName evidence="1">Uncharacterized protein</fullName>
    </submittedName>
</protein>
<evidence type="ECO:0000313" key="2">
    <source>
        <dbReference type="Proteomes" id="UP000257109"/>
    </source>
</evidence>
<name>A0A371GQZ0_MUCPR</name>
<proteinExistence type="predicted"/>
<dbReference type="Proteomes" id="UP000257109">
    <property type="component" value="Unassembled WGS sequence"/>
</dbReference>